<feature type="chain" id="PRO_5041870840" description="DUF6850 domain-containing protein" evidence="1">
    <location>
        <begin position="21"/>
        <end position="534"/>
    </location>
</feature>
<gene>
    <name evidence="4" type="ORF">DXC17_13755</name>
    <name evidence="3" type="ORF">DXD04_14490</name>
</gene>
<protein>
    <recommendedName>
        <fullName evidence="2">DUF6850 domain-containing protein</fullName>
    </recommendedName>
</protein>
<organism evidence="3 6">
    <name type="scientific">Phocaeicola plebeius</name>
    <dbReference type="NCBI Taxonomy" id="310297"/>
    <lineage>
        <taxon>Bacteria</taxon>
        <taxon>Pseudomonadati</taxon>
        <taxon>Bacteroidota</taxon>
        <taxon>Bacteroidia</taxon>
        <taxon>Bacteroidales</taxon>
        <taxon>Bacteroidaceae</taxon>
        <taxon>Phocaeicola</taxon>
    </lineage>
</organism>
<dbReference type="RefSeq" id="WP_117673905.1">
    <property type="nucleotide sequence ID" value="NZ_CABOGR010000036.1"/>
</dbReference>
<dbReference type="EMBL" id="QSTF01000046">
    <property type="protein sequence ID" value="RGM36127.1"/>
    <property type="molecule type" value="Genomic_DNA"/>
</dbReference>
<dbReference type="Pfam" id="PF21012">
    <property type="entry name" value="DUF6850"/>
    <property type="match status" value="1"/>
</dbReference>
<evidence type="ECO:0000259" key="2">
    <source>
        <dbReference type="Pfam" id="PF21012"/>
    </source>
</evidence>
<evidence type="ECO:0000256" key="1">
    <source>
        <dbReference type="SAM" id="SignalP"/>
    </source>
</evidence>
<feature type="domain" description="DUF6850" evidence="2">
    <location>
        <begin position="51"/>
        <end position="522"/>
    </location>
</feature>
<reference evidence="5 6" key="1">
    <citation type="submission" date="2018-08" db="EMBL/GenBank/DDBJ databases">
        <title>A genome reference for cultivated species of the human gut microbiota.</title>
        <authorList>
            <person name="Zou Y."/>
            <person name="Xue W."/>
            <person name="Luo G."/>
        </authorList>
    </citation>
    <scope>NUCLEOTIDE SEQUENCE [LARGE SCALE GENOMIC DNA]</scope>
    <source>
        <strain evidence="4 5">OM08-14</strain>
        <strain evidence="3 6">TF10-3AC</strain>
    </source>
</reference>
<dbReference type="EMBL" id="QSQT01000036">
    <property type="protein sequence ID" value="RGK51934.1"/>
    <property type="molecule type" value="Genomic_DNA"/>
</dbReference>
<dbReference type="AlphaFoldDB" id="A0A3E4MQY9"/>
<evidence type="ECO:0000313" key="3">
    <source>
        <dbReference type="EMBL" id="RGK51934.1"/>
    </source>
</evidence>
<keyword evidence="6" id="KW-1185">Reference proteome</keyword>
<accession>A0A3E4MQY9</accession>
<evidence type="ECO:0000313" key="5">
    <source>
        <dbReference type="Proteomes" id="UP000260780"/>
    </source>
</evidence>
<dbReference type="Proteomes" id="UP000260780">
    <property type="component" value="Unassembled WGS sequence"/>
</dbReference>
<dbReference type="STRING" id="310297.BHV76_08105"/>
<evidence type="ECO:0000313" key="4">
    <source>
        <dbReference type="EMBL" id="RGM36127.1"/>
    </source>
</evidence>
<evidence type="ECO:0000313" key="6">
    <source>
        <dbReference type="Proteomes" id="UP000260862"/>
    </source>
</evidence>
<dbReference type="Proteomes" id="UP000260862">
    <property type="component" value="Unassembled WGS sequence"/>
</dbReference>
<sequence>MKHYCIACFFLVLVAGGRSWGSVPSGTSSPLRTDFQETLWRYAASAGSNPSFLSGMECGRISYLQAEGSYGSGKQVNYDQSDSRLGGLVSIESYWRLNSRLVLGGAMAYGTEKGKHMSGSAFLHPEETPFDIVEMDDSGAGTKRHEWYMLRGEAGYLLTPRLSWGGQLEYRTENYAKFKDLRHQNSLMNLHLSTGFSYELFSGWQVGLSYGYLRNVETVGFGIYGTTDRQYTSLISFGGFYGRSEVFGESGYTSNTTPLFTQTHEVAFQGQYHRGDLHWFQEVFIRKTSGRFGSGSSTSITYSTHTGNEVGYRAKLTWQQSRLFQAMELGIALKSLENRENSYKESTDGLGVSQIVYYGSNEVMSRDQLRAWLAYQLLSGGKESRSDWSAKVRLDYRSRSVTVSQYPFFRKQSLHVMGLWLQGARNWYKGRQVWTASAGLGLQGGWGCMKEDGQYASVSEDQQRPAERADLLVEEYDYQTAVRLVPYAAVGYEREITSALSGYVRCEVMYARAFTTTMAGKDFVQPVIKVGVKF</sequence>
<name>A0A3E4MQY9_9BACT</name>
<comment type="caution">
    <text evidence="3">The sequence shown here is derived from an EMBL/GenBank/DDBJ whole genome shotgun (WGS) entry which is preliminary data.</text>
</comment>
<keyword evidence="1" id="KW-0732">Signal</keyword>
<feature type="signal peptide" evidence="1">
    <location>
        <begin position="1"/>
        <end position="20"/>
    </location>
</feature>
<proteinExistence type="predicted"/>
<dbReference type="InterPro" id="IPR049236">
    <property type="entry name" value="DUF6850"/>
</dbReference>